<comment type="similarity">
    <text evidence="1">Belongs to the type-I restriction system S methylase family.</text>
</comment>
<sequence length="412" mass="47167">MIKEGYKETKIGLIPNDWEVKKLGDVCSFIGDGIHSTPKYCTNGKYYFINGNNLKNGTIVHTNDTKLISFEEFNKLKQKIAEDALLLSINGTIGNCSYYNNEKILLGKSVAYINLKNKNIKNFIYYVIQSPRTVSQFYSELTGSTIKNLSLKSLRNLCIPLPPLKEQQKIAEILTKWDNHIETLENLISKKEEYKKGLMQNLLTGKVRFPGFNEEWKEVKLGEICKFLKGNGLSKEKLNKNGKFKCILYGELYTTYSEVIKEVLSKTDFKEKIHSEKGDILIPASTTTTGIDLANATAINEENVILGGDINILRKKYENKYNNEFLAYYLTYGKKYELAKYAQGTTIVHLYGKDIKNMKIQLPTLEEQEQIAEVLSLQDKEIEILKEKLELLKMQKKGLMQKLLTGEIRVKC</sequence>
<dbReference type="KEGG" id="mvo:Mvol_0319"/>
<dbReference type="Gene3D" id="1.10.287.1120">
    <property type="entry name" value="Bipartite methylase S protein"/>
    <property type="match status" value="1"/>
</dbReference>
<evidence type="ECO:0000256" key="3">
    <source>
        <dbReference type="ARBA" id="ARBA00023125"/>
    </source>
</evidence>
<dbReference type="PANTHER" id="PTHR30408:SF12">
    <property type="entry name" value="TYPE I RESTRICTION ENZYME MJAVIII SPECIFICITY SUBUNIT"/>
    <property type="match status" value="1"/>
</dbReference>
<evidence type="ECO:0000256" key="1">
    <source>
        <dbReference type="ARBA" id="ARBA00010923"/>
    </source>
</evidence>
<dbReference type="eggNOG" id="arCOG02626">
    <property type="taxonomic scope" value="Archaea"/>
</dbReference>
<keyword evidence="7" id="KW-1185">Reference proteome</keyword>
<evidence type="ECO:0000313" key="7">
    <source>
        <dbReference type="Proteomes" id="UP000007722"/>
    </source>
</evidence>
<dbReference type="GO" id="GO:0003677">
    <property type="term" value="F:DNA binding"/>
    <property type="evidence" value="ECO:0007669"/>
    <property type="project" value="UniProtKB-KW"/>
</dbReference>
<reference evidence="6 7" key="1">
    <citation type="submission" date="2010-05" db="EMBL/GenBank/DDBJ databases">
        <title>Complete sequence of Methanococcus voltae A3.</title>
        <authorList>
            <consortium name="US DOE Joint Genome Institute"/>
            <person name="Lucas S."/>
            <person name="Copeland A."/>
            <person name="Lapidus A."/>
            <person name="Cheng J.-F."/>
            <person name="Bruce D."/>
            <person name="Goodwin L."/>
            <person name="Pitluck S."/>
            <person name="Lowry S."/>
            <person name="Clum A."/>
            <person name="Land M."/>
            <person name="Hauser L."/>
            <person name="Kyrpides N."/>
            <person name="Mikhailova N."/>
            <person name="Whitman W.B."/>
            <person name="Woyke T."/>
        </authorList>
    </citation>
    <scope>NUCLEOTIDE SEQUENCE [LARGE SCALE GENOMIC DNA]</scope>
    <source>
        <strain evidence="7">ATCC BAA-1334 / A3</strain>
    </source>
</reference>
<name>D7DS69_METV3</name>
<feature type="coiled-coil region" evidence="4">
    <location>
        <begin position="375"/>
        <end position="402"/>
    </location>
</feature>
<dbReference type="CDD" id="cd17246">
    <property type="entry name" value="RMtype1_S_SonII-TRD2-CR2_like"/>
    <property type="match status" value="1"/>
</dbReference>
<dbReference type="Pfam" id="PF01420">
    <property type="entry name" value="Methylase_S"/>
    <property type="match status" value="2"/>
</dbReference>
<dbReference type="Gene3D" id="3.90.220.20">
    <property type="entry name" value="DNA methylase specificity domains"/>
    <property type="match status" value="2"/>
</dbReference>
<gene>
    <name evidence="6" type="ordered locus">Mvol_0319</name>
</gene>
<dbReference type="HOGENOM" id="CLU_021095_0_1_2"/>
<proteinExistence type="inferred from homology"/>
<dbReference type="SUPFAM" id="SSF116734">
    <property type="entry name" value="DNA methylase specificity domain"/>
    <property type="match status" value="2"/>
</dbReference>
<dbReference type="FunCoup" id="D7DS69">
    <property type="interactions" value="1"/>
</dbReference>
<protein>
    <submittedName>
        <fullName evidence="6">Restriction modification system DNA specificity domain protein</fullName>
    </submittedName>
</protein>
<dbReference type="Proteomes" id="UP000007722">
    <property type="component" value="Chromosome"/>
</dbReference>
<dbReference type="STRING" id="456320.Mvol_0319"/>
<keyword evidence="2" id="KW-0680">Restriction system</keyword>
<dbReference type="InterPro" id="IPR044946">
    <property type="entry name" value="Restrct_endonuc_typeI_TRD_sf"/>
</dbReference>
<evidence type="ECO:0000256" key="4">
    <source>
        <dbReference type="SAM" id="Coils"/>
    </source>
</evidence>
<keyword evidence="3" id="KW-0238">DNA-binding</keyword>
<dbReference type="REBASE" id="26507">
    <property type="entry name" value="S.MvoA3ORF318P"/>
</dbReference>
<keyword evidence="4" id="KW-0175">Coiled coil</keyword>
<dbReference type="AlphaFoldDB" id="D7DS69"/>
<dbReference type="InParanoid" id="D7DS69"/>
<dbReference type="EMBL" id="CP002057">
    <property type="protein sequence ID" value="ADI35979.1"/>
    <property type="molecule type" value="Genomic_DNA"/>
</dbReference>
<feature type="domain" description="Type I restriction modification DNA specificity" evidence="5">
    <location>
        <begin position="15"/>
        <end position="188"/>
    </location>
</feature>
<evidence type="ECO:0000313" key="6">
    <source>
        <dbReference type="EMBL" id="ADI35979.1"/>
    </source>
</evidence>
<organism evidence="6 7">
    <name type="scientific">Methanococcus voltae (strain ATCC BAA-1334 / A3)</name>
    <dbReference type="NCBI Taxonomy" id="456320"/>
    <lineage>
        <taxon>Archaea</taxon>
        <taxon>Methanobacteriati</taxon>
        <taxon>Methanobacteriota</taxon>
        <taxon>Methanomada group</taxon>
        <taxon>Methanococci</taxon>
        <taxon>Methanococcales</taxon>
        <taxon>Methanococcaceae</taxon>
        <taxon>Methanococcus</taxon>
    </lineage>
</organism>
<dbReference type="InterPro" id="IPR052021">
    <property type="entry name" value="Type-I_RS_S_subunit"/>
</dbReference>
<dbReference type="GO" id="GO:0009307">
    <property type="term" value="P:DNA restriction-modification system"/>
    <property type="evidence" value="ECO:0007669"/>
    <property type="project" value="UniProtKB-KW"/>
</dbReference>
<dbReference type="PANTHER" id="PTHR30408">
    <property type="entry name" value="TYPE-1 RESTRICTION ENZYME ECOKI SPECIFICITY PROTEIN"/>
    <property type="match status" value="1"/>
</dbReference>
<evidence type="ECO:0000256" key="2">
    <source>
        <dbReference type="ARBA" id="ARBA00022747"/>
    </source>
</evidence>
<dbReference type="OrthoDB" id="84651at2157"/>
<evidence type="ECO:0000259" key="5">
    <source>
        <dbReference type="Pfam" id="PF01420"/>
    </source>
</evidence>
<feature type="domain" description="Type I restriction modification DNA specificity" evidence="5">
    <location>
        <begin position="213"/>
        <end position="393"/>
    </location>
</feature>
<dbReference type="InterPro" id="IPR000055">
    <property type="entry name" value="Restrct_endonuc_typeI_TRD"/>
</dbReference>
<accession>D7DS69</accession>